<keyword evidence="10" id="KW-1133">Transmembrane helix</keyword>
<evidence type="ECO:0000256" key="8">
    <source>
        <dbReference type="ARBA" id="ARBA00022968"/>
    </source>
</evidence>
<dbReference type="RefSeq" id="XP_003685594.1">
    <property type="nucleotide sequence ID" value="XM_003685546.1"/>
</dbReference>
<protein>
    <recommendedName>
        <fullName evidence="5">alpha,alpha-trehalase</fullName>
        <ecNumber evidence="5">3.2.1.28</ecNumber>
    </recommendedName>
</protein>
<dbReference type="Gene3D" id="2.70.98.40">
    <property type="entry name" value="Glycoside hydrolase, family 65, N-terminal domain"/>
    <property type="match status" value="1"/>
</dbReference>
<dbReference type="GO" id="GO:0009277">
    <property type="term" value="C:fungal-type cell wall"/>
    <property type="evidence" value="ECO:0007669"/>
    <property type="project" value="EnsemblFungi"/>
</dbReference>
<dbReference type="STRING" id="1071381.G8BTD2"/>
<dbReference type="PANTHER" id="PTHR11051:SF8">
    <property type="entry name" value="PROTEIN-GLUCOSYLGALACTOSYLHYDROXYLYSINE GLUCOSIDASE"/>
    <property type="match status" value="1"/>
</dbReference>
<evidence type="ECO:0000313" key="14">
    <source>
        <dbReference type="Proteomes" id="UP000005666"/>
    </source>
</evidence>
<dbReference type="GO" id="GO:0015976">
    <property type="term" value="P:carbon utilization"/>
    <property type="evidence" value="ECO:0007669"/>
    <property type="project" value="EnsemblFungi"/>
</dbReference>
<evidence type="ECO:0000256" key="1">
    <source>
        <dbReference type="ARBA" id="ARBA00001576"/>
    </source>
</evidence>
<keyword evidence="6" id="KW-0574">Periplasm</keyword>
<keyword evidence="9" id="KW-0325">Glycoprotein</keyword>
<dbReference type="FunFam" id="1.50.10.10:FF:000032">
    <property type="entry name" value="Vacuolar acid trehalase"/>
    <property type="match status" value="1"/>
</dbReference>
<evidence type="ECO:0000256" key="5">
    <source>
        <dbReference type="ARBA" id="ARBA00012757"/>
    </source>
</evidence>
<evidence type="ECO:0000259" key="12">
    <source>
        <dbReference type="Pfam" id="PF03636"/>
    </source>
</evidence>
<dbReference type="Gene3D" id="1.50.10.10">
    <property type="match status" value="1"/>
</dbReference>
<dbReference type="GO" id="GO:0004555">
    <property type="term" value="F:alpha,alpha-trehalase activity"/>
    <property type="evidence" value="ECO:0007669"/>
    <property type="project" value="UniProtKB-EC"/>
</dbReference>
<evidence type="ECO:0000256" key="7">
    <source>
        <dbReference type="ARBA" id="ARBA00022801"/>
    </source>
</evidence>
<proteinExistence type="inferred from homology"/>
<dbReference type="GeneID" id="11531430"/>
<dbReference type="AlphaFoldDB" id="G8BTD2"/>
<dbReference type="GO" id="GO:0005993">
    <property type="term" value="P:trehalose catabolic process"/>
    <property type="evidence" value="ECO:0007669"/>
    <property type="project" value="EnsemblFungi"/>
</dbReference>
<dbReference type="OMA" id="DIALAHW"/>
<dbReference type="KEGG" id="tpf:TPHA_0E00650"/>
<comment type="subcellular location">
    <subcellularLocation>
        <location evidence="3">Membrane</location>
        <topology evidence="3">Single-pass type II membrane protein</topology>
    </subcellularLocation>
    <subcellularLocation>
        <location evidence="2">Periplasm</location>
    </subcellularLocation>
</comment>
<keyword evidence="10" id="KW-0812">Transmembrane</keyword>
<name>G8BTD2_TETPH</name>
<dbReference type="GO" id="GO:0015771">
    <property type="term" value="P:trehalose transport"/>
    <property type="evidence" value="ECO:0007669"/>
    <property type="project" value="EnsemblFungi"/>
</dbReference>
<keyword evidence="7" id="KW-0378">Hydrolase</keyword>
<dbReference type="InterPro" id="IPR037018">
    <property type="entry name" value="GH65_N"/>
</dbReference>
<comment type="similarity">
    <text evidence="4">Belongs to the glycosyl hydrolase 65 family.</text>
</comment>
<keyword evidence="14" id="KW-1185">Reference proteome</keyword>
<dbReference type="Pfam" id="PF03632">
    <property type="entry name" value="Glyco_hydro_65m"/>
    <property type="match status" value="1"/>
</dbReference>
<keyword evidence="8" id="KW-0735">Signal-anchor</keyword>
<feature type="domain" description="Glycoside hydrolase family 65 N-terminal" evidence="12">
    <location>
        <begin position="125"/>
        <end position="415"/>
    </location>
</feature>
<keyword evidence="10" id="KW-0472">Membrane</keyword>
<feature type="domain" description="Glycoside hydrolase family 65 central catalytic" evidence="11">
    <location>
        <begin position="478"/>
        <end position="679"/>
    </location>
</feature>
<dbReference type="Pfam" id="PF03636">
    <property type="entry name" value="Glyco_hydro_65N"/>
    <property type="match status" value="1"/>
</dbReference>
<sequence>MFFDNVYSQRKEKDLVLLIWFQRIFIIMLLIIFLIFNCFITVQSIHINSFFNNKFLRHFSTRNNKLIYASPIAQSNLSILSVGEEISQVATARKTSKKLYDLLINYEDSYYDDENMVLGTDVITKNTYTRQPYVANGYIGSRIPNIGFGYALDEYSIWNPDVTDNPELFNNGWPLRNRRYAGSFVSDFYSLQKKLNSTNFPEIDDIGYSNVISSIPEWTNIKLTVIDENDRSFNFNPQDISVNDITNYHQNLSMQNGMVTTDLNWLNNTLHINSTMFTHRKLYPLGLLEIDITLNREYLPTDFATYNISVFDILDFNTSHRTFLRDMGPSYDSSKMQGIFMVVEPENVPYTNCVIFSTTEIEQLDITGSVHRNITLDDYVIDGMNSSISQVAKDITLSTEFPKLKIYKYSSIISSNYDGCKNNTYQDNLNEAKHLALNSRGNFQNLADSNTQAWVDLYDNAFIEIPSDSVLELAARSSLFHLMSNARLHNISEDRGLPLPVSGLSSDSYGGLVFWDADVWMQPAILPFFPDVAKNINNYRNATHKQAQLNAKQYGYNGAWYPWTSGGFSNCTSTGPCIDYEYHINVDIALATFSIYMNGADGIDDTYLKYTVWPIVRDAAIAFTEYVQYDKQLDVYETFNLTDPDEFANHVNNGAFTNAGIKILMKWAVDIGNHLEEKVDPIWKAINEKIVIPKTSSNITLEYSGMNSTAEIKQADVPLLVYPLGYITDESILNNAIRDLYYYSEHQAHTGPAMTYPVFVAAAAGLLNHGSSSQSYLYKSILPYLRGPFAQFSEQSDDNFLENGGLHPAYPFLTANGGFLQSILFGLTGIRYSYKVDSDTNKIARLLKFNPIKLKLLPGGLKIRNFKYMGQVLDIIIDDYNGTIIHKSGNKTITIQIPDRSSIRDQDINPYRGKNKTKEDNRILSKRKSNIYELKPNENFTIPLFVTELNAPGNIVESKQITNLTEGVAGDVAMSAVDGNNYTHWQPVNKAETARLLIDLGPGNEQTITGGMFLWGQRPAKNVSISVLPHSQATEQLFQNITYFAEHFEFPNRERTILQLIQEVDNITEPEVCQIFSSDGVCDAGFTQLLNWKSKDIDELIQQFPNTPGIRENFITIVDNLSVLPSEPYYPEYYEQALIEILPSNKTKFSVDYSKVEYYKKSEVFEQSQWPKTRFIIVSIQDTYDKDLDPKGSTIKEIILYS</sequence>
<comment type="catalytic activity">
    <reaction evidence="1">
        <text>alpha,alpha-trehalose + H2O = alpha-D-glucose + beta-D-glucose</text>
        <dbReference type="Rhea" id="RHEA:32675"/>
        <dbReference type="ChEBI" id="CHEBI:15377"/>
        <dbReference type="ChEBI" id="CHEBI:15903"/>
        <dbReference type="ChEBI" id="CHEBI:16551"/>
        <dbReference type="ChEBI" id="CHEBI:17925"/>
        <dbReference type="EC" id="3.2.1.28"/>
    </reaction>
</comment>
<dbReference type="InterPro" id="IPR005196">
    <property type="entry name" value="Glyco_hydro_65_N"/>
</dbReference>
<dbReference type="EMBL" id="HE612860">
    <property type="protein sequence ID" value="CCE63160.1"/>
    <property type="molecule type" value="Genomic_DNA"/>
</dbReference>
<dbReference type="InterPro" id="IPR008928">
    <property type="entry name" value="6-hairpin_glycosidase_sf"/>
</dbReference>
<dbReference type="GO" id="GO:0030287">
    <property type="term" value="C:cell wall-bounded periplasmic space"/>
    <property type="evidence" value="ECO:0007669"/>
    <property type="project" value="EnsemblFungi"/>
</dbReference>
<evidence type="ECO:0000256" key="4">
    <source>
        <dbReference type="ARBA" id="ARBA00006768"/>
    </source>
</evidence>
<dbReference type="EC" id="3.2.1.28" evidence="5"/>
<dbReference type="SUPFAM" id="SSF48208">
    <property type="entry name" value="Six-hairpin glycosidases"/>
    <property type="match status" value="1"/>
</dbReference>
<feature type="transmembrane region" description="Helical" evidence="10">
    <location>
        <begin position="15"/>
        <end position="36"/>
    </location>
</feature>
<dbReference type="PANTHER" id="PTHR11051">
    <property type="entry name" value="GLYCOSYL HYDROLASE-RELATED"/>
    <property type="match status" value="1"/>
</dbReference>
<accession>G8BTD2</accession>
<dbReference type="OrthoDB" id="200349at2759"/>
<organism evidence="13 14">
    <name type="scientific">Tetrapisispora phaffii (strain ATCC 24235 / CBS 4417 / NBRC 1672 / NRRL Y-8282 / UCD 70-5)</name>
    <name type="common">Yeast</name>
    <name type="synonym">Fabospora phaffii</name>
    <dbReference type="NCBI Taxonomy" id="1071381"/>
    <lineage>
        <taxon>Eukaryota</taxon>
        <taxon>Fungi</taxon>
        <taxon>Dikarya</taxon>
        <taxon>Ascomycota</taxon>
        <taxon>Saccharomycotina</taxon>
        <taxon>Saccharomycetes</taxon>
        <taxon>Saccharomycetales</taxon>
        <taxon>Saccharomycetaceae</taxon>
        <taxon>Tetrapisispora</taxon>
    </lineage>
</organism>
<reference evidence="13 14" key="1">
    <citation type="journal article" date="2011" name="Proc. Natl. Acad. Sci. U.S.A.">
        <title>Evolutionary erosion of yeast sex chromosomes by mating-type switching accidents.</title>
        <authorList>
            <person name="Gordon J.L."/>
            <person name="Armisen D."/>
            <person name="Proux-Wera E."/>
            <person name="Oheigeartaigh S.S."/>
            <person name="Byrne K.P."/>
            <person name="Wolfe K.H."/>
        </authorList>
    </citation>
    <scope>NUCLEOTIDE SEQUENCE [LARGE SCALE GENOMIC DNA]</scope>
    <source>
        <strain evidence="14">ATCC 24235 / CBS 4417 / NBRC 1672 / NRRL Y-8282 / UCD 70-5</strain>
    </source>
</reference>
<dbReference type="GO" id="GO:0000328">
    <property type="term" value="C:fungal-type vacuole lumen"/>
    <property type="evidence" value="ECO:0007669"/>
    <property type="project" value="EnsemblFungi"/>
</dbReference>
<dbReference type="HOGENOM" id="CLU_006285_4_0_1"/>
<dbReference type="GO" id="GO:0016020">
    <property type="term" value="C:membrane"/>
    <property type="evidence" value="ECO:0007669"/>
    <property type="project" value="UniProtKB-SubCell"/>
</dbReference>
<evidence type="ECO:0000256" key="10">
    <source>
        <dbReference type="SAM" id="Phobius"/>
    </source>
</evidence>
<evidence type="ECO:0000259" key="11">
    <source>
        <dbReference type="Pfam" id="PF03632"/>
    </source>
</evidence>
<evidence type="ECO:0000256" key="2">
    <source>
        <dbReference type="ARBA" id="ARBA00004418"/>
    </source>
</evidence>
<dbReference type="InterPro" id="IPR012341">
    <property type="entry name" value="6hp_glycosidase-like_sf"/>
</dbReference>
<dbReference type="InterPro" id="IPR005195">
    <property type="entry name" value="Glyco_hydro_65_M"/>
</dbReference>
<evidence type="ECO:0000256" key="3">
    <source>
        <dbReference type="ARBA" id="ARBA00004606"/>
    </source>
</evidence>
<dbReference type="Proteomes" id="UP000005666">
    <property type="component" value="Chromosome 5"/>
</dbReference>
<gene>
    <name evidence="13" type="primary">TPHA0E00650</name>
    <name evidence="13" type="ordered locus">TPHA_0E00650</name>
</gene>
<evidence type="ECO:0000256" key="9">
    <source>
        <dbReference type="ARBA" id="ARBA00023180"/>
    </source>
</evidence>
<dbReference type="eggNOG" id="KOG4125">
    <property type="taxonomic scope" value="Eukaryota"/>
</dbReference>
<evidence type="ECO:0000313" key="13">
    <source>
        <dbReference type="EMBL" id="CCE63160.1"/>
    </source>
</evidence>
<evidence type="ECO:0000256" key="6">
    <source>
        <dbReference type="ARBA" id="ARBA00022764"/>
    </source>
</evidence>